<dbReference type="RefSeq" id="WP_090216487.1">
    <property type="nucleotide sequence ID" value="NZ_FMWG01000002.1"/>
</dbReference>
<evidence type="ECO:0000313" key="2">
    <source>
        <dbReference type="Proteomes" id="UP000198767"/>
    </source>
</evidence>
<gene>
    <name evidence="1" type="ORF">SAMN04488118_102271</name>
</gene>
<protein>
    <submittedName>
        <fullName evidence="1">Uncharacterized protein</fullName>
    </submittedName>
</protein>
<proteinExistence type="predicted"/>
<dbReference type="OrthoDB" id="7658483at2"/>
<reference evidence="1 2" key="1">
    <citation type="submission" date="2016-10" db="EMBL/GenBank/DDBJ databases">
        <authorList>
            <person name="de Groot N.N."/>
        </authorList>
    </citation>
    <scope>NUCLEOTIDE SEQUENCE [LARGE SCALE GENOMIC DNA]</scope>
    <source>
        <strain evidence="1 2">U95</strain>
    </source>
</reference>
<organism evidence="1 2">
    <name type="scientific">Epibacterium ulvae</name>
    <dbReference type="NCBI Taxonomy" id="1156985"/>
    <lineage>
        <taxon>Bacteria</taxon>
        <taxon>Pseudomonadati</taxon>
        <taxon>Pseudomonadota</taxon>
        <taxon>Alphaproteobacteria</taxon>
        <taxon>Rhodobacterales</taxon>
        <taxon>Roseobacteraceae</taxon>
        <taxon>Epibacterium</taxon>
    </lineage>
</organism>
<dbReference type="EMBL" id="FMWG01000002">
    <property type="protein sequence ID" value="SCZ54290.1"/>
    <property type="molecule type" value="Genomic_DNA"/>
</dbReference>
<dbReference type="AlphaFoldDB" id="A0A1G5PYF1"/>
<sequence length="118" mass="13380">MARSHWHVLRDEQGLTLCREKPARFDVSVQTVLPDGNPLRYAHQIRQDLWRKLQRVRGFSPVVQLTRGADGSWQARVGGRASGPVPASIVDSIEDLLSDQTRRARWARHAATATTRQM</sequence>
<evidence type="ECO:0000313" key="1">
    <source>
        <dbReference type="EMBL" id="SCZ54290.1"/>
    </source>
</evidence>
<accession>A0A1G5PYF1</accession>
<dbReference type="Proteomes" id="UP000198767">
    <property type="component" value="Unassembled WGS sequence"/>
</dbReference>
<name>A0A1G5PYF1_9RHOB</name>
<keyword evidence="2" id="KW-1185">Reference proteome</keyword>
<dbReference type="STRING" id="1156985.SAMN04488118_102271"/>